<dbReference type="GO" id="GO:0016705">
    <property type="term" value="F:oxidoreductase activity, acting on paired donors, with incorporation or reduction of molecular oxygen"/>
    <property type="evidence" value="ECO:0007669"/>
    <property type="project" value="InterPro"/>
</dbReference>
<evidence type="ECO:0000256" key="4">
    <source>
        <dbReference type="ARBA" id="ARBA00022723"/>
    </source>
</evidence>
<keyword evidence="7 9" id="KW-0503">Monooxygenase</keyword>
<keyword evidence="3 8" id="KW-0349">Heme</keyword>
<evidence type="ECO:0000313" key="10">
    <source>
        <dbReference type="Proteomes" id="UP000034680"/>
    </source>
</evidence>
<comment type="cofactor">
    <cofactor evidence="1 8">
        <name>heme</name>
        <dbReference type="ChEBI" id="CHEBI:30413"/>
    </cofactor>
</comment>
<dbReference type="PANTHER" id="PTHR24305">
    <property type="entry name" value="CYTOCHROME P450"/>
    <property type="match status" value="1"/>
</dbReference>
<dbReference type="InterPro" id="IPR036396">
    <property type="entry name" value="Cyt_P450_sf"/>
</dbReference>
<comment type="caution">
    <text evidence="9">The sequence shown here is derived from an EMBL/GenBank/DDBJ whole genome shotgun (WGS) entry which is preliminary data.</text>
</comment>
<dbReference type="Proteomes" id="UP000034680">
    <property type="component" value="Unassembled WGS sequence"/>
</dbReference>
<keyword evidence="4 8" id="KW-0479">Metal-binding</keyword>
<dbReference type="InterPro" id="IPR050121">
    <property type="entry name" value="Cytochrome_P450_monoxygenase"/>
</dbReference>
<reference evidence="9 10" key="1">
    <citation type="submission" date="2015-05" db="EMBL/GenBank/DDBJ databases">
        <title>Distinctive expansion of gene families associated with plant cell wall degradation and secondary metabolism in the genomes of grapevine trunk pathogens.</title>
        <authorList>
            <person name="Lawrence D.P."/>
            <person name="Travadon R."/>
            <person name="Rolshausen P.E."/>
            <person name="Baumgartner K."/>
        </authorList>
    </citation>
    <scope>NUCLEOTIDE SEQUENCE [LARGE SCALE GENOMIC DNA]</scope>
    <source>
        <strain evidence="9">DA912</strain>
    </source>
</reference>
<evidence type="ECO:0000256" key="7">
    <source>
        <dbReference type="ARBA" id="ARBA00023033"/>
    </source>
</evidence>
<dbReference type="InterPro" id="IPR001128">
    <property type="entry name" value="Cyt_P450"/>
</dbReference>
<name>A0A0G2HLW9_9PEZI</name>
<dbReference type="Gene3D" id="1.10.630.10">
    <property type="entry name" value="Cytochrome P450"/>
    <property type="match status" value="1"/>
</dbReference>
<evidence type="ECO:0000256" key="6">
    <source>
        <dbReference type="ARBA" id="ARBA00023004"/>
    </source>
</evidence>
<gene>
    <name evidence="9" type="ORF">UCDDA912_g10777</name>
</gene>
<dbReference type="AlphaFoldDB" id="A0A0G2HLW9"/>
<organism evidence="9 10">
    <name type="scientific">Diaporthe ampelina</name>
    <dbReference type="NCBI Taxonomy" id="1214573"/>
    <lineage>
        <taxon>Eukaryota</taxon>
        <taxon>Fungi</taxon>
        <taxon>Dikarya</taxon>
        <taxon>Ascomycota</taxon>
        <taxon>Pezizomycotina</taxon>
        <taxon>Sordariomycetes</taxon>
        <taxon>Sordariomycetidae</taxon>
        <taxon>Diaporthales</taxon>
        <taxon>Diaporthaceae</taxon>
        <taxon>Diaporthe</taxon>
    </lineage>
</organism>
<dbReference type="InterPro" id="IPR002403">
    <property type="entry name" value="Cyt_P450_E_grp-IV"/>
</dbReference>
<proteinExistence type="inferred from homology"/>
<evidence type="ECO:0000256" key="3">
    <source>
        <dbReference type="ARBA" id="ARBA00022617"/>
    </source>
</evidence>
<evidence type="ECO:0000256" key="5">
    <source>
        <dbReference type="ARBA" id="ARBA00023002"/>
    </source>
</evidence>
<dbReference type="EMBL" id="LCUC01001136">
    <property type="protein sequence ID" value="KKY29300.1"/>
    <property type="molecule type" value="Genomic_DNA"/>
</dbReference>
<dbReference type="PRINTS" id="PR00385">
    <property type="entry name" value="P450"/>
</dbReference>
<dbReference type="STRING" id="1214573.A0A0G2HLW9"/>
<comment type="similarity">
    <text evidence="2">Belongs to the cytochrome P450 family.</text>
</comment>
<accession>A0A0G2HLW9</accession>
<protein>
    <submittedName>
        <fullName evidence="9">Putative benzoate 4-monooxygenase cytochrome p450</fullName>
    </submittedName>
</protein>
<sequence length="293" mass="33110">MAWFSWTTTDIIGDLAFGDNFQCLEKQVENFWMASILKVMRPALWIGILQRWGLGAFALVLLPRKIIHGLLENDHFVESSKGGEEDMGFTFEELKSITSDILTAGSESMATVLTGIVFNLIRNPMVYAKVTGEIRCKFARDEDICFKTTSPPALPYLTGVIKESIRHYTAAPLFSGRVVPNYADGGDTFDGYRLPAGTRVTAAPVVAFQSSYNFSRPDSFVPERWFPVGNGRPEEFDNDNHDAFLPFSYGPRNCIVEEAEEWERWIEKQPLYFLYVKGPLMVSITKRKAIEGF</sequence>
<dbReference type="OrthoDB" id="1470350at2759"/>
<dbReference type="GO" id="GO:0020037">
    <property type="term" value="F:heme binding"/>
    <property type="evidence" value="ECO:0007669"/>
    <property type="project" value="InterPro"/>
</dbReference>
<dbReference type="GO" id="GO:0005506">
    <property type="term" value="F:iron ion binding"/>
    <property type="evidence" value="ECO:0007669"/>
    <property type="project" value="InterPro"/>
</dbReference>
<evidence type="ECO:0000256" key="1">
    <source>
        <dbReference type="ARBA" id="ARBA00001971"/>
    </source>
</evidence>
<keyword evidence="5" id="KW-0560">Oxidoreductase</keyword>
<evidence type="ECO:0000256" key="8">
    <source>
        <dbReference type="PIRSR" id="PIRSR602403-1"/>
    </source>
</evidence>
<keyword evidence="10" id="KW-1185">Reference proteome</keyword>
<keyword evidence="6 8" id="KW-0408">Iron</keyword>
<dbReference type="GO" id="GO:0004497">
    <property type="term" value="F:monooxygenase activity"/>
    <property type="evidence" value="ECO:0007669"/>
    <property type="project" value="UniProtKB-KW"/>
</dbReference>
<evidence type="ECO:0000256" key="2">
    <source>
        <dbReference type="ARBA" id="ARBA00010617"/>
    </source>
</evidence>
<dbReference type="Pfam" id="PF00067">
    <property type="entry name" value="p450"/>
    <property type="match status" value="1"/>
</dbReference>
<dbReference type="PANTHER" id="PTHR24305:SF29">
    <property type="entry name" value="BENZOATE-PARA-HYDROXYLASE"/>
    <property type="match status" value="1"/>
</dbReference>
<dbReference type="PRINTS" id="PR00465">
    <property type="entry name" value="EP450IV"/>
</dbReference>
<feature type="binding site" description="axial binding residue" evidence="8">
    <location>
        <position position="254"/>
    </location>
    <ligand>
        <name>heme</name>
        <dbReference type="ChEBI" id="CHEBI:30413"/>
    </ligand>
    <ligandPart>
        <name>Fe</name>
        <dbReference type="ChEBI" id="CHEBI:18248"/>
    </ligandPart>
</feature>
<reference evidence="9 10" key="2">
    <citation type="submission" date="2015-05" db="EMBL/GenBank/DDBJ databases">
        <authorList>
            <person name="Morales-Cruz A."/>
            <person name="Amrine K.C."/>
            <person name="Cantu D."/>
        </authorList>
    </citation>
    <scope>NUCLEOTIDE SEQUENCE [LARGE SCALE GENOMIC DNA]</scope>
    <source>
        <strain evidence="9">DA912</strain>
    </source>
</reference>
<evidence type="ECO:0000313" key="9">
    <source>
        <dbReference type="EMBL" id="KKY29300.1"/>
    </source>
</evidence>
<dbReference type="SUPFAM" id="SSF48264">
    <property type="entry name" value="Cytochrome P450"/>
    <property type="match status" value="1"/>
</dbReference>